<keyword evidence="1" id="KW-0472">Membrane</keyword>
<keyword evidence="1" id="KW-0812">Transmembrane</keyword>
<dbReference type="RefSeq" id="WP_281033005.1">
    <property type="nucleotide sequence ID" value="NZ_JBIAQY010000005.1"/>
</dbReference>
<comment type="caution">
    <text evidence="2">The sequence shown here is derived from an EMBL/GenBank/DDBJ whole genome shotgun (WGS) entry which is preliminary data.</text>
</comment>
<evidence type="ECO:0000313" key="3">
    <source>
        <dbReference type="Proteomes" id="UP001601992"/>
    </source>
</evidence>
<dbReference type="EMBL" id="JBIAQY010000005">
    <property type="protein sequence ID" value="MFF3569402.1"/>
    <property type="molecule type" value="Genomic_DNA"/>
</dbReference>
<proteinExistence type="predicted"/>
<keyword evidence="3" id="KW-1185">Reference proteome</keyword>
<protein>
    <submittedName>
        <fullName evidence="2">Uncharacterized protein</fullName>
    </submittedName>
</protein>
<dbReference type="Proteomes" id="UP001601992">
    <property type="component" value="Unassembled WGS sequence"/>
</dbReference>
<sequence length="41" mass="4512">MTAATARRIARVTLQVVYALVAVAVMLLLGYLLLHAPHHTR</sequence>
<name>A0ABW6RZE6_9NOCA</name>
<evidence type="ECO:0000256" key="1">
    <source>
        <dbReference type="SAM" id="Phobius"/>
    </source>
</evidence>
<feature type="transmembrane region" description="Helical" evidence="1">
    <location>
        <begin position="12"/>
        <end position="34"/>
    </location>
</feature>
<reference evidence="2 3" key="1">
    <citation type="submission" date="2024-10" db="EMBL/GenBank/DDBJ databases">
        <title>The Natural Products Discovery Center: Release of the First 8490 Sequenced Strains for Exploring Actinobacteria Biosynthetic Diversity.</title>
        <authorList>
            <person name="Kalkreuter E."/>
            <person name="Kautsar S.A."/>
            <person name="Yang D."/>
            <person name="Bader C.D."/>
            <person name="Teijaro C.N."/>
            <person name="Fluegel L."/>
            <person name="Davis C.M."/>
            <person name="Simpson J.R."/>
            <person name="Lauterbach L."/>
            <person name="Steele A.D."/>
            <person name="Gui C."/>
            <person name="Meng S."/>
            <person name="Li G."/>
            <person name="Viehrig K."/>
            <person name="Ye F."/>
            <person name="Su P."/>
            <person name="Kiefer A.F."/>
            <person name="Nichols A."/>
            <person name="Cepeda A.J."/>
            <person name="Yan W."/>
            <person name="Fan B."/>
            <person name="Jiang Y."/>
            <person name="Adhikari A."/>
            <person name="Zheng C.-J."/>
            <person name="Schuster L."/>
            <person name="Cowan T.M."/>
            <person name="Smanski M.J."/>
            <person name="Chevrette M.G."/>
            <person name="De Carvalho L.P.S."/>
            <person name="Shen B."/>
        </authorList>
    </citation>
    <scope>NUCLEOTIDE SEQUENCE [LARGE SCALE GENOMIC DNA]</scope>
    <source>
        <strain evidence="2 3">NPDC002593</strain>
    </source>
</reference>
<accession>A0ABW6RZE6</accession>
<organism evidence="2 3">
    <name type="scientific">Nocardia jiangxiensis</name>
    <dbReference type="NCBI Taxonomy" id="282685"/>
    <lineage>
        <taxon>Bacteria</taxon>
        <taxon>Bacillati</taxon>
        <taxon>Actinomycetota</taxon>
        <taxon>Actinomycetes</taxon>
        <taxon>Mycobacteriales</taxon>
        <taxon>Nocardiaceae</taxon>
        <taxon>Nocardia</taxon>
    </lineage>
</organism>
<gene>
    <name evidence="2" type="ORF">ACFYXQ_16670</name>
</gene>
<keyword evidence="1" id="KW-1133">Transmembrane helix</keyword>
<evidence type="ECO:0000313" key="2">
    <source>
        <dbReference type="EMBL" id="MFF3569402.1"/>
    </source>
</evidence>